<dbReference type="Proteomes" id="UP000887565">
    <property type="component" value="Unplaced"/>
</dbReference>
<keyword evidence="2" id="KW-1185">Reference proteome</keyword>
<organism evidence="2 3">
    <name type="scientific">Romanomermis culicivorax</name>
    <name type="common">Nematode worm</name>
    <dbReference type="NCBI Taxonomy" id="13658"/>
    <lineage>
        <taxon>Eukaryota</taxon>
        <taxon>Metazoa</taxon>
        <taxon>Ecdysozoa</taxon>
        <taxon>Nematoda</taxon>
        <taxon>Enoplea</taxon>
        <taxon>Dorylaimia</taxon>
        <taxon>Mermithida</taxon>
        <taxon>Mermithoidea</taxon>
        <taxon>Mermithidae</taxon>
        <taxon>Romanomermis</taxon>
    </lineage>
</organism>
<keyword evidence="1" id="KW-0472">Membrane</keyword>
<dbReference type="WBParaSite" id="nRc.2.0.1.t13142-RA">
    <property type="protein sequence ID" value="nRc.2.0.1.t13142-RA"/>
    <property type="gene ID" value="nRc.2.0.1.g13142"/>
</dbReference>
<accession>A0A915IID5</accession>
<reference evidence="3" key="1">
    <citation type="submission" date="2022-11" db="UniProtKB">
        <authorList>
            <consortium name="WormBaseParasite"/>
        </authorList>
    </citation>
    <scope>IDENTIFICATION</scope>
</reference>
<keyword evidence="1" id="KW-1133">Transmembrane helix</keyword>
<sequence length="74" mass="8298">MYVKLRHAICTKDHELDLIFGSITTGIKMAAMMSTAFIVMLAGKQNRRLSPIESKELVSVADCHRLSLIFADCR</sequence>
<protein>
    <submittedName>
        <fullName evidence="3">Uncharacterized protein</fullName>
    </submittedName>
</protein>
<keyword evidence="1" id="KW-0812">Transmembrane</keyword>
<evidence type="ECO:0000313" key="3">
    <source>
        <dbReference type="WBParaSite" id="nRc.2.0.1.t13142-RA"/>
    </source>
</evidence>
<evidence type="ECO:0000256" key="1">
    <source>
        <dbReference type="SAM" id="Phobius"/>
    </source>
</evidence>
<feature type="transmembrane region" description="Helical" evidence="1">
    <location>
        <begin position="20"/>
        <end position="42"/>
    </location>
</feature>
<dbReference type="AlphaFoldDB" id="A0A915IID5"/>
<name>A0A915IID5_ROMCU</name>
<proteinExistence type="predicted"/>
<evidence type="ECO:0000313" key="2">
    <source>
        <dbReference type="Proteomes" id="UP000887565"/>
    </source>
</evidence>